<comment type="caution">
    <text evidence="6">The sequence shown here is derived from an EMBL/GenBank/DDBJ whole genome shotgun (WGS) entry which is preliminary data.</text>
</comment>
<dbReference type="Gene3D" id="3.90.1300.10">
    <property type="entry name" value="Amidase signature (AS) domain"/>
    <property type="match status" value="1"/>
</dbReference>
<evidence type="ECO:0000256" key="3">
    <source>
        <dbReference type="ARBA" id="ARBA00012922"/>
    </source>
</evidence>
<dbReference type="RefSeq" id="XP_069209329.1">
    <property type="nucleotide sequence ID" value="XM_069351911.1"/>
</dbReference>
<dbReference type="PIRSF" id="PIRSF001221">
    <property type="entry name" value="Amidase_fungi"/>
    <property type="match status" value="1"/>
</dbReference>
<dbReference type="PROSITE" id="PS00571">
    <property type="entry name" value="AMIDASES"/>
    <property type="match status" value="1"/>
</dbReference>
<accession>A0ABR3Q411</accession>
<feature type="domain" description="Amidase" evidence="5">
    <location>
        <begin position="75"/>
        <end position="530"/>
    </location>
</feature>
<evidence type="ECO:0000313" key="7">
    <source>
        <dbReference type="Proteomes" id="UP001565368"/>
    </source>
</evidence>
<dbReference type="Pfam" id="PF01425">
    <property type="entry name" value="Amidase"/>
    <property type="match status" value="1"/>
</dbReference>
<evidence type="ECO:0000259" key="5">
    <source>
        <dbReference type="Pfam" id="PF01425"/>
    </source>
</evidence>
<dbReference type="InterPro" id="IPR036928">
    <property type="entry name" value="AS_sf"/>
</dbReference>
<evidence type="ECO:0000256" key="2">
    <source>
        <dbReference type="ARBA" id="ARBA00009199"/>
    </source>
</evidence>
<dbReference type="InterPro" id="IPR023631">
    <property type="entry name" value="Amidase_dom"/>
</dbReference>
<keyword evidence="7" id="KW-1185">Reference proteome</keyword>
<comment type="catalytic activity">
    <reaction evidence="1">
        <text>a monocarboxylic acid amide + H2O = a monocarboxylate + NH4(+)</text>
        <dbReference type="Rhea" id="RHEA:12020"/>
        <dbReference type="ChEBI" id="CHEBI:15377"/>
        <dbReference type="ChEBI" id="CHEBI:28938"/>
        <dbReference type="ChEBI" id="CHEBI:35757"/>
        <dbReference type="ChEBI" id="CHEBI:83628"/>
        <dbReference type="EC" id="3.5.1.4"/>
    </reaction>
</comment>
<keyword evidence="4" id="KW-0378">Hydrolase</keyword>
<sequence length="543" mass="57734">MTDWKTQAQAYKARIAAQIPPEWRLSPETLANLPLNVTRLPEDSGLLTAREKEIKTLDATALAAAIAERTYTAVEVATAYAKAAAISAQATHAVMDFFPAEAVAQARALDEELERTGKVVGPLHGVPISVKDMIALAGRARTCGSLAGALDPALQPAGDSVIVAALRAAGAVFYAKTTNPQAIMHLETNSFLGQTLNPWNTRLTPGGSSGGESALIAGGGSVLGIGTDIGGSIRNPCSNCGLFGFKPTAARIPKAGNVGGMPGQETIIGAVGPMGVSARDCELFISAILAAEPWKVDPTMVGMPWRPETAVFSHGGARPRIGVMWDDGVVVPQPPMRRALKAAVDRLKSQGYDVVDFTPYRTAESWAILHKLYFTDGGAYVRGLAAATGEPILPLTEWIMAGAVAEDAAGIMALNRARDAFRVDWWAYFAAQKVDIILTPAYPGPAPVLGTSKYWAYTALFNILDMPGAVFPTGLFVDPKNPEDRADREGDREWLSDEDRLNAARYDAETFTGAPLALQIVGARWEDEMVMKALYGVSEAVRA</sequence>
<evidence type="ECO:0000256" key="4">
    <source>
        <dbReference type="ARBA" id="ARBA00022801"/>
    </source>
</evidence>
<reference evidence="6 7" key="1">
    <citation type="submission" date="2023-08" db="EMBL/GenBank/DDBJ databases">
        <title>Annotated Genome Sequence of Vanrija albida AlHP1.</title>
        <authorList>
            <person name="Herzog R."/>
        </authorList>
    </citation>
    <scope>NUCLEOTIDE SEQUENCE [LARGE SCALE GENOMIC DNA]</scope>
    <source>
        <strain evidence="6 7">AlHP1</strain>
    </source>
</reference>
<dbReference type="InterPro" id="IPR020556">
    <property type="entry name" value="Amidase_CS"/>
</dbReference>
<protein>
    <recommendedName>
        <fullName evidence="3">amidase</fullName>
        <ecNumber evidence="3">3.5.1.4</ecNumber>
    </recommendedName>
</protein>
<dbReference type="EMBL" id="JBBXJM010000003">
    <property type="protein sequence ID" value="KAL1409385.1"/>
    <property type="molecule type" value="Genomic_DNA"/>
</dbReference>
<gene>
    <name evidence="6" type="ORF">Q8F55_003368</name>
</gene>
<evidence type="ECO:0000256" key="1">
    <source>
        <dbReference type="ARBA" id="ARBA00001311"/>
    </source>
</evidence>
<dbReference type="Proteomes" id="UP001565368">
    <property type="component" value="Unassembled WGS sequence"/>
</dbReference>
<dbReference type="EC" id="3.5.1.4" evidence="3"/>
<name>A0ABR3Q411_9TREE</name>
<dbReference type="SUPFAM" id="SSF75304">
    <property type="entry name" value="Amidase signature (AS) enzymes"/>
    <property type="match status" value="1"/>
</dbReference>
<evidence type="ECO:0000313" key="6">
    <source>
        <dbReference type="EMBL" id="KAL1409385.1"/>
    </source>
</evidence>
<dbReference type="PANTHER" id="PTHR46072">
    <property type="entry name" value="AMIDASE-RELATED-RELATED"/>
    <property type="match status" value="1"/>
</dbReference>
<proteinExistence type="inferred from homology"/>
<organism evidence="6 7">
    <name type="scientific">Vanrija albida</name>
    <dbReference type="NCBI Taxonomy" id="181172"/>
    <lineage>
        <taxon>Eukaryota</taxon>
        <taxon>Fungi</taxon>
        <taxon>Dikarya</taxon>
        <taxon>Basidiomycota</taxon>
        <taxon>Agaricomycotina</taxon>
        <taxon>Tremellomycetes</taxon>
        <taxon>Trichosporonales</taxon>
        <taxon>Trichosporonaceae</taxon>
        <taxon>Vanrija</taxon>
    </lineage>
</organism>
<comment type="similarity">
    <text evidence="2">Belongs to the amidase family.</text>
</comment>
<dbReference type="PANTHER" id="PTHR46072:SF4">
    <property type="entry name" value="AMIDASE C550.07-RELATED"/>
    <property type="match status" value="1"/>
</dbReference>
<dbReference type="GeneID" id="95984411"/>